<keyword evidence="3" id="KW-1185">Reference proteome</keyword>
<feature type="chain" id="PRO_5043900991" evidence="1">
    <location>
        <begin position="24"/>
        <end position="95"/>
    </location>
</feature>
<dbReference type="AlphaFoldDB" id="A0AAW1IAC8"/>
<reference evidence="2 3" key="1">
    <citation type="journal article" date="2024" name="BMC Genomics">
        <title>De novo assembly and annotation of Popillia japonica's genome with initial clues to its potential as an invasive pest.</title>
        <authorList>
            <person name="Cucini C."/>
            <person name="Boschi S."/>
            <person name="Funari R."/>
            <person name="Cardaioli E."/>
            <person name="Iannotti N."/>
            <person name="Marturano G."/>
            <person name="Paoli F."/>
            <person name="Bruttini M."/>
            <person name="Carapelli A."/>
            <person name="Frati F."/>
            <person name="Nardi F."/>
        </authorList>
    </citation>
    <scope>NUCLEOTIDE SEQUENCE [LARGE SCALE GENOMIC DNA]</scope>
    <source>
        <strain evidence="2">DMR45628</strain>
    </source>
</reference>
<gene>
    <name evidence="2" type="ORF">QE152_g37590</name>
</gene>
<sequence length="95" mass="10616">MSPALMIFLCWAVIGRSSVLCRADLMCDNLYAASNGMVERAIQPIKALLHKAFEEGADPFLAILYYNVTPKPGFPSRVDLLMRRRLRTTLSALLT</sequence>
<evidence type="ECO:0000313" key="3">
    <source>
        <dbReference type="Proteomes" id="UP001458880"/>
    </source>
</evidence>
<name>A0AAW1IAC8_POPJA</name>
<accession>A0AAW1IAC8</accession>
<proteinExistence type="predicted"/>
<keyword evidence="1" id="KW-0732">Signal</keyword>
<feature type="signal peptide" evidence="1">
    <location>
        <begin position="1"/>
        <end position="23"/>
    </location>
</feature>
<dbReference type="EMBL" id="JASPKY010000741">
    <property type="protein sequence ID" value="KAK9685904.1"/>
    <property type="molecule type" value="Genomic_DNA"/>
</dbReference>
<evidence type="ECO:0000256" key="1">
    <source>
        <dbReference type="SAM" id="SignalP"/>
    </source>
</evidence>
<comment type="caution">
    <text evidence="2">The sequence shown here is derived from an EMBL/GenBank/DDBJ whole genome shotgun (WGS) entry which is preliminary data.</text>
</comment>
<evidence type="ECO:0000313" key="2">
    <source>
        <dbReference type="EMBL" id="KAK9685904.1"/>
    </source>
</evidence>
<organism evidence="2 3">
    <name type="scientific">Popillia japonica</name>
    <name type="common">Japanese beetle</name>
    <dbReference type="NCBI Taxonomy" id="7064"/>
    <lineage>
        <taxon>Eukaryota</taxon>
        <taxon>Metazoa</taxon>
        <taxon>Ecdysozoa</taxon>
        <taxon>Arthropoda</taxon>
        <taxon>Hexapoda</taxon>
        <taxon>Insecta</taxon>
        <taxon>Pterygota</taxon>
        <taxon>Neoptera</taxon>
        <taxon>Endopterygota</taxon>
        <taxon>Coleoptera</taxon>
        <taxon>Polyphaga</taxon>
        <taxon>Scarabaeiformia</taxon>
        <taxon>Scarabaeidae</taxon>
        <taxon>Rutelinae</taxon>
        <taxon>Popillia</taxon>
    </lineage>
</organism>
<protein>
    <submittedName>
        <fullName evidence="2">Uncharacterized protein</fullName>
    </submittedName>
</protein>
<dbReference type="Proteomes" id="UP001458880">
    <property type="component" value="Unassembled WGS sequence"/>
</dbReference>